<gene>
    <name evidence="14" type="primary">lolB</name>
    <name evidence="14" type="ORF">O0V09_01835</name>
</gene>
<evidence type="ECO:0000256" key="12">
    <source>
        <dbReference type="ARBA" id="ARBA00023288"/>
    </source>
</evidence>
<sequence>MPKTYTNRQFSLVPLTVALTLLAGCSHQPQPEDQLWLSSSQQQANHGIQQWQIGGKIGIRSPSDSNTAYLNWQQCGDAFDIRLSGPLGQGAAHLWGDSLQVQLQTNEQLYSADQPEQLLAEQGWQLPVSQLLYWVRGLPAPGHAISQADNSGFSQMGWQIDYRQWLSLDGHSLPKKAVASHPQLKVTLLLKKWALDADCSPEQLSKRLPTNAHNSLSQ</sequence>
<evidence type="ECO:0000256" key="1">
    <source>
        <dbReference type="ARBA" id="ARBA00004459"/>
    </source>
</evidence>
<dbReference type="InterPro" id="IPR004565">
    <property type="entry name" value="OM_lipoprot_LolB"/>
</dbReference>
<evidence type="ECO:0000256" key="7">
    <source>
        <dbReference type="ARBA" id="ARBA00022927"/>
    </source>
</evidence>
<evidence type="ECO:0000256" key="10">
    <source>
        <dbReference type="ARBA" id="ARBA00023186"/>
    </source>
</evidence>
<comment type="subunit">
    <text evidence="3">Monomer.</text>
</comment>
<dbReference type="GO" id="GO:0015031">
    <property type="term" value="P:protein transport"/>
    <property type="evidence" value="ECO:0007669"/>
    <property type="project" value="UniProtKB-KW"/>
</dbReference>
<dbReference type="Pfam" id="PF03550">
    <property type="entry name" value="LolB"/>
    <property type="match status" value="1"/>
</dbReference>
<keyword evidence="15" id="KW-1185">Reference proteome</keyword>
<reference evidence="14 15" key="1">
    <citation type="submission" date="2022-12" db="EMBL/GenBank/DDBJ databases">
        <title>Dasania phycosphaerae sp. nov., isolated from particulate material of the south coast of Korea.</title>
        <authorList>
            <person name="Jiang Y."/>
        </authorList>
    </citation>
    <scope>NUCLEOTIDE SEQUENCE [LARGE SCALE GENOMIC DNA]</scope>
    <source>
        <strain evidence="14 15">GY-19</strain>
    </source>
</reference>
<evidence type="ECO:0000256" key="9">
    <source>
        <dbReference type="ARBA" id="ARBA00023139"/>
    </source>
</evidence>
<organism evidence="14 15">
    <name type="scientific">Dasania phycosphaerae</name>
    <dbReference type="NCBI Taxonomy" id="2950436"/>
    <lineage>
        <taxon>Bacteria</taxon>
        <taxon>Pseudomonadati</taxon>
        <taxon>Pseudomonadota</taxon>
        <taxon>Gammaproteobacteria</taxon>
        <taxon>Cellvibrionales</taxon>
        <taxon>Spongiibacteraceae</taxon>
        <taxon>Dasania</taxon>
    </lineage>
</organism>
<dbReference type="PROSITE" id="PS51257">
    <property type="entry name" value="PROKAR_LIPOPROTEIN"/>
    <property type="match status" value="1"/>
</dbReference>
<protein>
    <recommendedName>
        <fullName evidence="4">Outer-membrane lipoprotein LolB</fullName>
    </recommendedName>
</protein>
<keyword evidence="10" id="KW-0143">Chaperone</keyword>
<dbReference type="NCBIfam" id="TIGR00548">
    <property type="entry name" value="lolB"/>
    <property type="match status" value="1"/>
</dbReference>
<keyword evidence="6 13" id="KW-0732">Signal</keyword>
<evidence type="ECO:0000256" key="4">
    <source>
        <dbReference type="ARBA" id="ARBA00016202"/>
    </source>
</evidence>
<evidence type="ECO:0000256" key="13">
    <source>
        <dbReference type="SAM" id="SignalP"/>
    </source>
</evidence>
<dbReference type="GO" id="GO:0009279">
    <property type="term" value="C:cell outer membrane"/>
    <property type="evidence" value="ECO:0007669"/>
    <property type="project" value="UniProtKB-SubCell"/>
</dbReference>
<evidence type="ECO:0000313" key="14">
    <source>
        <dbReference type="EMBL" id="MCZ0863921.1"/>
    </source>
</evidence>
<dbReference type="CDD" id="cd16326">
    <property type="entry name" value="LolB"/>
    <property type="match status" value="1"/>
</dbReference>
<feature type="chain" id="PRO_5039943692" description="Outer-membrane lipoprotein LolB" evidence="13">
    <location>
        <begin position="24"/>
        <end position="218"/>
    </location>
</feature>
<keyword evidence="7" id="KW-0653">Protein transport</keyword>
<keyword evidence="5" id="KW-0813">Transport</keyword>
<name>A0A9J6RHV6_9GAMM</name>
<keyword evidence="8" id="KW-0472">Membrane</keyword>
<comment type="subcellular location">
    <subcellularLocation>
        <location evidence="1">Cell outer membrane</location>
        <topology evidence="1">Lipid-anchor</topology>
    </subcellularLocation>
</comment>
<comment type="similarity">
    <text evidence="2">Belongs to the LolB family.</text>
</comment>
<dbReference type="EMBL" id="JAPTGG010000001">
    <property type="protein sequence ID" value="MCZ0863921.1"/>
    <property type="molecule type" value="Genomic_DNA"/>
</dbReference>
<dbReference type="RefSeq" id="WP_258330069.1">
    <property type="nucleotide sequence ID" value="NZ_JAPTGG010000001.1"/>
</dbReference>
<evidence type="ECO:0000256" key="6">
    <source>
        <dbReference type="ARBA" id="ARBA00022729"/>
    </source>
</evidence>
<accession>A0A9J6RHV6</accession>
<evidence type="ECO:0000256" key="2">
    <source>
        <dbReference type="ARBA" id="ARBA00009696"/>
    </source>
</evidence>
<evidence type="ECO:0000256" key="11">
    <source>
        <dbReference type="ARBA" id="ARBA00023237"/>
    </source>
</evidence>
<evidence type="ECO:0000313" key="15">
    <source>
        <dbReference type="Proteomes" id="UP001069090"/>
    </source>
</evidence>
<evidence type="ECO:0000256" key="8">
    <source>
        <dbReference type="ARBA" id="ARBA00023136"/>
    </source>
</evidence>
<feature type="signal peptide" evidence="13">
    <location>
        <begin position="1"/>
        <end position="23"/>
    </location>
</feature>
<keyword evidence="9" id="KW-0564">Palmitate</keyword>
<dbReference type="InterPro" id="IPR029046">
    <property type="entry name" value="LolA/LolB/LppX"/>
</dbReference>
<keyword evidence="12 14" id="KW-0449">Lipoprotein</keyword>
<dbReference type="Proteomes" id="UP001069090">
    <property type="component" value="Unassembled WGS sequence"/>
</dbReference>
<dbReference type="SUPFAM" id="SSF89392">
    <property type="entry name" value="Prokaryotic lipoproteins and lipoprotein localization factors"/>
    <property type="match status" value="1"/>
</dbReference>
<dbReference type="Gene3D" id="2.50.20.10">
    <property type="entry name" value="Lipoprotein localisation LolA/LolB/LppX"/>
    <property type="match status" value="1"/>
</dbReference>
<evidence type="ECO:0000256" key="3">
    <source>
        <dbReference type="ARBA" id="ARBA00011245"/>
    </source>
</evidence>
<evidence type="ECO:0000256" key="5">
    <source>
        <dbReference type="ARBA" id="ARBA00022448"/>
    </source>
</evidence>
<dbReference type="AlphaFoldDB" id="A0A9J6RHV6"/>
<comment type="caution">
    <text evidence="14">The sequence shown here is derived from an EMBL/GenBank/DDBJ whole genome shotgun (WGS) entry which is preliminary data.</text>
</comment>
<keyword evidence="11" id="KW-0998">Cell outer membrane</keyword>
<proteinExistence type="inferred from homology"/>